<dbReference type="InterPro" id="IPR002048">
    <property type="entry name" value="EF_hand_dom"/>
</dbReference>
<keyword evidence="4 6" id="KW-1133">Transmembrane helix</keyword>
<keyword evidence="9" id="KW-1185">Reference proteome</keyword>
<dbReference type="PROSITE" id="PS50222">
    <property type="entry name" value="EF_HAND_2"/>
    <property type="match status" value="2"/>
</dbReference>
<evidence type="ECO:0000313" key="8">
    <source>
        <dbReference type="EMBL" id="GBG26849.1"/>
    </source>
</evidence>
<dbReference type="OrthoDB" id="42296at2759"/>
<comment type="subcellular location">
    <subcellularLocation>
        <location evidence="1">Membrane</location>
        <topology evidence="1">Multi-pass membrane protein</topology>
    </subcellularLocation>
</comment>
<proteinExistence type="predicted"/>
<evidence type="ECO:0000313" key="9">
    <source>
        <dbReference type="Proteomes" id="UP000241890"/>
    </source>
</evidence>
<dbReference type="PANTHER" id="PTHR28128:SF3">
    <property type="entry name" value="CHROMOSOME UNDETERMINED SCAFFOLD_46, WHOLE GENOME SHOTGUN SEQUENCE"/>
    <property type="match status" value="1"/>
</dbReference>
<feature type="transmembrane region" description="Helical" evidence="6">
    <location>
        <begin position="109"/>
        <end position="128"/>
    </location>
</feature>
<keyword evidence="2 6" id="KW-0812">Transmembrane</keyword>
<dbReference type="InterPro" id="IPR018247">
    <property type="entry name" value="EF_Hand_1_Ca_BS"/>
</dbReference>
<feature type="domain" description="EF-hand" evidence="7">
    <location>
        <begin position="173"/>
        <end position="208"/>
    </location>
</feature>
<dbReference type="Proteomes" id="UP000241890">
    <property type="component" value="Unassembled WGS sequence"/>
</dbReference>
<feature type="transmembrane region" description="Helical" evidence="6">
    <location>
        <begin position="134"/>
        <end position="156"/>
    </location>
</feature>
<protein>
    <submittedName>
        <fullName evidence="8">Calmodulin</fullName>
    </submittedName>
</protein>
<name>A0A2R5G938_9STRA</name>
<evidence type="ECO:0000256" key="5">
    <source>
        <dbReference type="ARBA" id="ARBA00023136"/>
    </source>
</evidence>
<accession>A0A2R5G938</accession>
<evidence type="ECO:0000256" key="3">
    <source>
        <dbReference type="ARBA" id="ARBA00022837"/>
    </source>
</evidence>
<dbReference type="PROSITE" id="PS00018">
    <property type="entry name" value="EF_HAND_1"/>
    <property type="match status" value="1"/>
</dbReference>
<feature type="transmembrane region" description="Helical" evidence="6">
    <location>
        <begin position="69"/>
        <end position="89"/>
    </location>
</feature>
<dbReference type="PANTHER" id="PTHR28128">
    <property type="entry name" value="GOLGI APPARATUS MEMBRANE PROTEIN TVP15"/>
    <property type="match status" value="1"/>
</dbReference>
<dbReference type="Gene3D" id="1.10.238.10">
    <property type="entry name" value="EF-hand"/>
    <property type="match status" value="1"/>
</dbReference>
<sequence>MDDDLEGDQQTSRSATLLGDSVEVRTRLEYIKDRITKGPVPLKGICLVSCCVAIAFDAFALIADFFTIHPMKFILTLYAATFAFLGLLLEFNHMYCGPLKAWINVWLKLLTRVWGRGLFYIFAGGIHLSLKGLFGYLCGFTLLGSGIACLIVSRVASRKLTKLHDRIVQGHTDDLVYVRQVFNRYDKDNNGSLSVPELAACCKELGTDFAANELVAIFEYLDKDFSGKLSYEEFERWWTGADSVAYDRVPMV</sequence>
<dbReference type="AlphaFoldDB" id="A0A2R5G938"/>
<feature type="domain" description="EF-hand" evidence="7">
    <location>
        <begin position="209"/>
        <end position="244"/>
    </location>
</feature>
<keyword evidence="3" id="KW-0106">Calcium</keyword>
<dbReference type="GO" id="GO:0005509">
    <property type="term" value="F:calcium ion binding"/>
    <property type="evidence" value="ECO:0007669"/>
    <property type="project" value="InterPro"/>
</dbReference>
<reference evidence="8 9" key="1">
    <citation type="submission" date="2017-12" db="EMBL/GenBank/DDBJ databases">
        <title>Sequencing, de novo assembly and annotation of complete genome of a new Thraustochytrid species, strain FCC1311.</title>
        <authorList>
            <person name="Sedici K."/>
            <person name="Godart F."/>
            <person name="Aiese Cigliano R."/>
            <person name="Sanseverino W."/>
            <person name="Barakat M."/>
            <person name="Ortet P."/>
            <person name="Marechal E."/>
            <person name="Cagnac O."/>
            <person name="Amato A."/>
        </authorList>
    </citation>
    <scope>NUCLEOTIDE SEQUENCE [LARGE SCALE GENOMIC DNA]</scope>
</reference>
<dbReference type="Pfam" id="PF13499">
    <property type="entry name" value="EF-hand_7"/>
    <property type="match status" value="1"/>
</dbReference>
<dbReference type="InterPro" id="IPR013714">
    <property type="entry name" value="Golgi_TVP15"/>
</dbReference>
<keyword evidence="5 6" id="KW-0472">Membrane</keyword>
<dbReference type="InParanoid" id="A0A2R5G938"/>
<gene>
    <name evidence="8" type="ORF">FCC1311_030712</name>
</gene>
<dbReference type="CDD" id="cd00051">
    <property type="entry name" value="EFh"/>
    <property type="match status" value="1"/>
</dbReference>
<evidence type="ECO:0000259" key="7">
    <source>
        <dbReference type="PROSITE" id="PS50222"/>
    </source>
</evidence>
<dbReference type="Pfam" id="PF08507">
    <property type="entry name" value="COPI_assoc"/>
    <property type="match status" value="1"/>
</dbReference>
<organism evidence="8 9">
    <name type="scientific">Hondaea fermentalgiana</name>
    <dbReference type="NCBI Taxonomy" id="2315210"/>
    <lineage>
        <taxon>Eukaryota</taxon>
        <taxon>Sar</taxon>
        <taxon>Stramenopiles</taxon>
        <taxon>Bigyra</taxon>
        <taxon>Labyrinthulomycetes</taxon>
        <taxon>Thraustochytrida</taxon>
        <taxon>Thraustochytriidae</taxon>
        <taxon>Hondaea</taxon>
    </lineage>
</organism>
<dbReference type="GO" id="GO:0016020">
    <property type="term" value="C:membrane"/>
    <property type="evidence" value="ECO:0007669"/>
    <property type="project" value="UniProtKB-SubCell"/>
</dbReference>
<dbReference type="SMART" id="SM00054">
    <property type="entry name" value="EFh"/>
    <property type="match status" value="2"/>
</dbReference>
<feature type="transmembrane region" description="Helical" evidence="6">
    <location>
        <begin position="44"/>
        <end position="63"/>
    </location>
</feature>
<evidence type="ECO:0000256" key="2">
    <source>
        <dbReference type="ARBA" id="ARBA00022692"/>
    </source>
</evidence>
<dbReference type="EMBL" id="BEYU01000025">
    <property type="protein sequence ID" value="GBG26849.1"/>
    <property type="molecule type" value="Genomic_DNA"/>
</dbReference>
<evidence type="ECO:0000256" key="4">
    <source>
        <dbReference type="ARBA" id="ARBA00022989"/>
    </source>
</evidence>
<evidence type="ECO:0000256" key="1">
    <source>
        <dbReference type="ARBA" id="ARBA00004141"/>
    </source>
</evidence>
<evidence type="ECO:0000256" key="6">
    <source>
        <dbReference type="SAM" id="Phobius"/>
    </source>
</evidence>
<comment type="caution">
    <text evidence="8">The sequence shown here is derived from an EMBL/GenBank/DDBJ whole genome shotgun (WGS) entry which is preliminary data.</text>
</comment>
<dbReference type="InterPro" id="IPR011992">
    <property type="entry name" value="EF-hand-dom_pair"/>
</dbReference>
<dbReference type="SUPFAM" id="SSF47473">
    <property type="entry name" value="EF-hand"/>
    <property type="match status" value="1"/>
</dbReference>